<dbReference type="EMBL" id="JADBEM010000001">
    <property type="protein sequence ID" value="MBE1608384.1"/>
    <property type="molecule type" value="Genomic_DNA"/>
</dbReference>
<keyword evidence="3" id="KW-1185">Reference proteome</keyword>
<accession>A0A927MXZ6</accession>
<name>A0A927MXZ6_9ACTN</name>
<dbReference type="AlphaFoldDB" id="A0A927MXZ6"/>
<organism evidence="2 3">
    <name type="scientific">Actinopolymorpha pittospori</name>
    <dbReference type="NCBI Taxonomy" id="648752"/>
    <lineage>
        <taxon>Bacteria</taxon>
        <taxon>Bacillati</taxon>
        <taxon>Actinomycetota</taxon>
        <taxon>Actinomycetes</taxon>
        <taxon>Propionibacteriales</taxon>
        <taxon>Actinopolymorphaceae</taxon>
        <taxon>Actinopolymorpha</taxon>
    </lineage>
</organism>
<gene>
    <name evidence="2" type="ORF">HEB94_005232</name>
</gene>
<comment type="caution">
    <text evidence="2">The sequence shown here is derived from an EMBL/GenBank/DDBJ whole genome shotgun (WGS) entry which is preliminary data.</text>
</comment>
<dbReference type="Proteomes" id="UP000638648">
    <property type="component" value="Unassembled WGS sequence"/>
</dbReference>
<feature type="region of interest" description="Disordered" evidence="1">
    <location>
        <begin position="49"/>
        <end position="71"/>
    </location>
</feature>
<protein>
    <submittedName>
        <fullName evidence="2">Cu2+-containing amine oxidase</fullName>
    </submittedName>
</protein>
<evidence type="ECO:0000313" key="2">
    <source>
        <dbReference type="EMBL" id="MBE1608384.1"/>
    </source>
</evidence>
<sequence length="252" mass="26072">MSASFSGAWRRRPLAFAVAVLLACVTVTAALLLNQQGVSGADDGNGSGAFTKVGDGTLPTTRPELGSGRDPLSTDEVGYAIHVATSDASAAGATDVNGTSAPEVLYVDLPEQAVKTKARSALVVLYDYATNSVLNQVVDLAAGKVATSTKGTNLQPPTTSTEADTAIEIAIRSEEALSFKKEFEASEGVPVISADQVEYVAGSWVYDGTTKSGQECGKQRCAQLMVSTASGTYLSTFDFVVNLSTKSVVATK</sequence>
<evidence type="ECO:0000313" key="3">
    <source>
        <dbReference type="Proteomes" id="UP000638648"/>
    </source>
</evidence>
<evidence type="ECO:0000256" key="1">
    <source>
        <dbReference type="SAM" id="MobiDB-lite"/>
    </source>
</evidence>
<proteinExistence type="predicted"/>
<reference evidence="2" key="1">
    <citation type="submission" date="2020-10" db="EMBL/GenBank/DDBJ databases">
        <title>Sequencing the genomes of 1000 actinobacteria strains.</title>
        <authorList>
            <person name="Klenk H.-P."/>
        </authorList>
    </citation>
    <scope>NUCLEOTIDE SEQUENCE</scope>
    <source>
        <strain evidence="2">DSM 45354</strain>
    </source>
</reference>
<dbReference type="RefSeq" id="WP_192752166.1">
    <property type="nucleotide sequence ID" value="NZ_BAABJL010000134.1"/>
</dbReference>